<feature type="transmembrane region" description="Helical" evidence="7">
    <location>
        <begin position="21"/>
        <end position="42"/>
    </location>
</feature>
<evidence type="ECO:0000313" key="11">
    <source>
        <dbReference type="Proteomes" id="UP001595916"/>
    </source>
</evidence>
<dbReference type="Gene3D" id="3.40.50.300">
    <property type="entry name" value="P-loop containing nucleotide triphosphate hydrolases"/>
    <property type="match status" value="1"/>
</dbReference>
<keyword evidence="5 7" id="KW-1133">Transmembrane helix</keyword>
<dbReference type="EMBL" id="JBHSHL010000020">
    <property type="protein sequence ID" value="MFC4804571.1"/>
    <property type="molecule type" value="Genomic_DNA"/>
</dbReference>
<dbReference type="RefSeq" id="WP_379788082.1">
    <property type="nucleotide sequence ID" value="NZ_JBHSHL010000020.1"/>
</dbReference>
<dbReference type="Pfam" id="PF00005">
    <property type="entry name" value="ABC_tran"/>
    <property type="match status" value="1"/>
</dbReference>
<feature type="transmembrane region" description="Helical" evidence="7">
    <location>
        <begin position="163"/>
        <end position="184"/>
    </location>
</feature>
<dbReference type="InterPro" id="IPR039421">
    <property type="entry name" value="Type_1_exporter"/>
</dbReference>
<dbReference type="InterPro" id="IPR017871">
    <property type="entry name" value="ABC_transporter-like_CS"/>
</dbReference>
<dbReference type="SUPFAM" id="SSF90123">
    <property type="entry name" value="ABC transporter transmembrane region"/>
    <property type="match status" value="1"/>
</dbReference>
<dbReference type="PROSITE" id="PS50929">
    <property type="entry name" value="ABC_TM1F"/>
    <property type="match status" value="1"/>
</dbReference>
<evidence type="ECO:0000259" key="8">
    <source>
        <dbReference type="PROSITE" id="PS50893"/>
    </source>
</evidence>
<evidence type="ECO:0000256" key="5">
    <source>
        <dbReference type="ARBA" id="ARBA00022989"/>
    </source>
</evidence>
<dbReference type="SUPFAM" id="SSF52540">
    <property type="entry name" value="P-loop containing nucleoside triphosphate hydrolases"/>
    <property type="match status" value="1"/>
</dbReference>
<dbReference type="PROSITE" id="PS50893">
    <property type="entry name" value="ABC_TRANSPORTER_2"/>
    <property type="match status" value="1"/>
</dbReference>
<dbReference type="Pfam" id="PF00664">
    <property type="entry name" value="ABC_membrane"/>
    <property type="match status" value="1"/>
</dbReference>
<dbReference type="PANTHER" id="PTHR24221:SF397">
    <property type="entry name" value="ABC TRANSPORTER, ATP-BINDING TRANSMEMBRANE PROTEIN"/>
    <property type="match status" value="1"/>
</dbReference>
<dbReference type="InterPro" id="IPR011527">
    <property type="entry name" value="ABC1_TM_dom"/>
</dbReference>
<dbReference type="CDD" id="cd07346">
    <property type="entry name" value="ABC_6TM_exporters"/>
    <property type="match status" value="1"/>
</dbReference>
<feature type="transmembrane region" description="Helical" evidence="7">
    <location>
        <begin position="254"/>
        <end position="275"/>
    </location>
</feature>
<evidence type="ECO:0000313" key="10">
    <source>
        <dbReference type="EMBL" id="MFC4804571.1"/>
    </source>
</evidence>
<evidence type="ECO:0000256" key="4">
    <source>
        <dbReference type="ARBA" id="ARBA00022840"/>
    </source>
</evidence>
<accession>A0ABV9QLM0</accession>
<feature type="transmembrane region" description="Helical" evidence="7">
    <location>
        <begin position="62"/>
        <end position="85"/>
    </location>
</feature>
<reference evidence="11" key="1">
    <citation type="journal article" date="2019" name="Int. J. Syst. Evol. Microbiol.">
        <title>The Global Catalogue of Microorganisms (GCM) 10K type strain sequencing project: providing services to taxonomists for standard genome sequencing and annotation.</title>
        <authorList>
            <consortium name="The Broad Institute Genomics Platform"/>
            <consortium name="The Broad Institute Genome Sequencing Center for Infectious Disease"/>
            <person name="Wu L."/>
            <person name="Ma J."/>
        </authorList>
    </citation>
    <scope>NUCLEOTIDE SEQUENCE [LARGE SCALE GENOMIC DNA]</scope>
    <source>
        <strain evidence="11">CCUG 46385</strain>
    </source>
</reference>
<evidence type="ECO:0000256" key="3">
    <source>
        <dbReference type="ARBA" id="ARBA00022741"/>
    </source>
</evidence>
<dbReference type="SMART" id="SM00382">
    <property type="entry name" value="AAA"/>
    <property type="match status" value="1"/>
</dbReference>
<evidence type="ECO:0000256" key="1">
    <source>
        <dbReference type="ARBA" id="ARBA00004651"/>
    </source>
</evidence>
<keyword evidence="4 10" id="KW-0067">ATP-binding</keyword>
<feature type="domain" description="ABC transmembrane type-1" evidence="9">
    <location>
        <begin position="24"/>
        <end position="312"/>
    </location>
</feature>
<name>A0ABV9QLM0_9FIRM</name>
<gene>
    <name evidence="10" type="ORF">ACFO4R_05680</name>
</gene>
<keyword evidence="2 7" id="KW-0812">Transmembrane</keyword>
<evidence type="ECO:0000256" key="6">
    <source>
        <dbReference type="ARBA" id="ARBA00023136"/>
    </source>
</evidence>
<feature type="transmembrane region" description="Helical" evidence="7">
    <location>
        <begin position="281"/>
        <end position="297"/>
    </location>
</feature>
<dbReference type="Proteomes" id="UP001595916">
    <property type="component" value="Unassembled WGS sequence"/>
</dbReference>
<dbReference type="GO" id="GO:0005524">
    <property type="term" value="F:ATP binding"/>
    <property type="evidence" value="ECO:0007669"/>
    <property type="project" value="UniProtKB-KW"/>
</dbReference>
<evidence type="ECO:0000256" key="2">
    <source>
        <dbReference type="ARBA" id="ARBA00022692"/>
    </source>
</evidence>
<evidence type="ECO:0000259" key="9">
    <source>
        <dbReference type="PROSITE" id="PS50929"/>
    </source>
</evidence>
<dbReference type="InterPro" id="IPR003593">
    <property type="entry name" value="AAA+_ATPase"/>
</dbReference>
<dbReference type="PROSITE" id="PS00211">
    <property type="entry name" value="ABC_TRANSPORTER_1"/>
    <property type="match status" value="1"/>
</dbReference>
<sequence length="598" mass="66884">MNKKSKGILEYIFYYSNEGKSFLILSICLSVIGMVCNVVPYVSVYFISKVFLTSKGENKETIMLWIVIAGISIFLNFIFTFFGGVGCHKMAFKTLYLYRMKLMEHLGRLSIGFFSKNTSGSIQKIMDETIEKMEGIIAHMMPDLIGSFAVLLLLFVGIAYLNIIMAITVLVSVVLAFVFQYRIFGSESAKARYASYMEASNNITSSFSEYVKGMAEVKLFGKSGGMLKSLENHLDESLRWEITNYKKASFPMSMYKSIILSLLTFVVPVGGLLLWNDPTESTVLAVIMTLIIAPALYEPLLTCIDYATQINLTKAGLFQIETIINETAFAIKDSLDEIKGSDVTFDQVSFSYDSTADPLKKLALNKVSFVCREKAMTALVGESGSGKSTIGQLILRFWDVDEGSIRIGGKDIRAIDTNDLMEKIAFVFQDTHIFSDTVKNNISMNRHVSDQEIIKAAKKARCHEFIMNLPNGYDTLIGSGNIKLSGGEAQRISIARTFLKDSKIIILDEALAYTDAENENLIQEAIKNVIEDKTVIVIAHRLKSIMEADNIIVLKGGNIIEEGTHEQLMEKDGEYKSLWDLQFEAESWEIERKVGEAQ</sequence>
<feature type="domain" description="ABC transporter" evidence="8">
    <location>
        <begin position="343"/>
        <end position="581"/>
    </location>
</feature>
<dbReference type="InterPro" id="IPR003439">
    <property type="entry name" value="ABC_transporter-like_ATP-bd"/>
</dbReference>
<protein>
    <submittedName>
        <fullName evidence="10">ABC transporter ATP-binding protein</fullName>
    </submittedName>
</protein>
<comment type="caution">
    <text evidence="10">The sequence shown here is derived from an EMBL/GenBank/DDBJ whole genome shotgun (WGS) entry which is preliminary data.</text>
</comment>
<dbReference type="PANTHER" id="PTHR24221">
    <property type="entry name" value="ATP-BINDING CASSETTE SUB-FAMILY B"/>
    <property type="match status" value="1"/>
</dbReference>
<evidence type="ECO:0000256" key="7">
    <source>
        <dbReference type="SAM" id="Phobius"/>
    </source>
</evidence>
<keyword evidence="3" id="KW-0547">Nucleotide-binding</keyword>
<keyword evidence="11" id="KW-1185">Reference proteome</keyword>
<dbReference type="Gene3D" id="1.20.1560.10">
    <property type="entry name" value="ABC transporter type 1, transmembrane domain"/>
    <property type="match status" value="1"/>
</dbReference>
<dbReference type="InterPro" id="IPR027417">
    <property type="entry name" value="P-loop_NTPase"/>
</dbReference>
<proteinExistence type="predicted"/>
<keyword evidence="6 7" id="KW-0472">Membrane</keyword>
<comment type="subcellular location">
    <subcellularLocation>
        <location evidence="1">Cell membrane</location>
        <topology evidence="1">Multi-pass membrane protein</topology>
    </subcellularLocation>
</comment>
<dbReference type="InterPro" id="IPR036640">
    <property type="entry name" value="ABC1_TM_sf"/>
</dbReference>
<feature type="transmembrane region" description="Helical" evidence="7">
    <location>
        <begin position="136"/>
        <end position="157"/>
    </location>
</feature>
<organism evidence="10 11">
    <name type="scientific">Filifactor villosus</name>
    <dbReference type="NCBI Taxonomy" id="29374"/>
    <lineage>
        <taxon>Bacteria</taxon>
        <taxon>Bacillati</taxon>
        <taxon>Bacillota</taxon>
        <taxon>Clostridia</taxon>
        <taxon>Peptostreptococcales</taxon>
        <taxon>Filifactoraceae</taxon>
        <taxon>Filifactor</taxon>
    </lineage>
</organism>